<evidence type="ECO:0008006" key="3">
    <source>
        <dbReference type="Google" id="ProtNLM"/>
    </source>
</evidence>
<protein>
    <recommendedName>
        <fullName evidence="3">GYF domain-containing protein</fullName>
    </recommendedName>
</protein>
<accession>A0AA39I4J4</accession>
<dbReference type="InterPro" id="IPR035445">
    <property type="entry name" value="GYF-like_dom_sf"/>
</dbReference>
<sequence>MQPNNGRSRRKVGDGKWFRKPSTIEEWSSFNSTTRPSRTVFVWRAASWRWKACWDAALLRHIPALCRIDLVEKVTMATKRVTFAGPSEDDGDDVYPDGEYSASVAKKRKAIRGGVTDDVGDDNAFEADAEKRKDDSKSYHTLDSDEEDNVKYDKLDMRKIHGQEEATEEYEGDMKITAFNMKEDMEEGHFDSAGNFIFNKNEEIKDGWLDNIDWTQVKRRAGKHWLKEENEYADYPSKELGKLQLKELYEKILTYLKPTETIMNAIKRIGAQNKLSAAEERKRRWAAKKAGTELETDETKKVKEISGLSDTLVSQGHAEAYQYSKEKIEKMLEDLDRTTVAIDSLDMFADEEPGPSSTGESNPPGSAVEEQVMWEYKLTDADDAEVLGPVTAAKMAELKEAKESVAQGFARRMGSETFYRVARIDFDLYD</sequence>
<dbReference type="GO" id="GO:0005682">
    <property type="term" value="C:U5 snRNP"/>
    <property type="evidence" value="ECO:0007669"/>
    <property type="project" value="InterPro"/>
</dbReference>
<dbReference type="Proteomes" id="UP001175271">
    <property type="component" value="Unassembled WGS sequence"/>
</dbReference>
<gene>
    <name evidence="1" type="ORF">QR680_013157</name>
</gene>
<dbReference type="PANTHER" id="PTHR13138">
    <property type="entry name" value="PROTEIN LIN1"/>
    <property type="match status" value="1"/>
</dbReference>
<dbReference type="EMBL" id="JAUCMV010000002">
    <property type="protein sequence ID" value="KAK0417698.1"/>
    <property type="molecule type" value="Genomic_DNA"/>
</dbReference>
<dbReference type="PANTHER" id="PTHR13138:SF3">
    <property type="entry name" value="CD2 ANTIGEN CYTOPLASMIC TAIL-BINDING PROTEIN 2"/>
    <property type="match status" value="1"/>
</dbReference>
<organism evidence="1 2">
    <name type="scientific">Steinernema hermaphroditum</name>
    <dbReference type="NCBI Taxonomy" id="289476"/>
    <lineage>
        <taxon>Eukaryota</taxon>
        <taxon>Metazoa</taxon>
        <taxon>Ecdysozoa</taxon>
        <taxon>Nematoda</taxon>
        <taxon>Chromadorea</taxon>
        <taxon>Rhabditida</taxon>
        <taxon>Tylenchina</taxon>
        <taxon>Panagrolaimomorpha</taxon>
        <taxon>Strongyloidoidea</taxon>
        <taxon>Steinernematidae</taxon>
        <taxon>Steinernema</taxon>
    </lineage>
</organism>
<dbReference type="AlphaFoldDB" id="A0AA39I4J4"/>
<evidence type="ECO:0000313" key="1">
    <source>
        <dbReference type="EMBL" id="KAK0417698.1"/>
    </source>
</evidence>
<keyword evidence="2" id="KW-1185">Reference proteome</keyword>
<comment type="caution">
    <text evidence="1">The sequence shown here is derived from an EMBL/GenBank/DDBJ whole genome shotgun (WGS) entry which is preliminary data.</text>
</comment>
<dbReference type="Gene3D" id="3.30.1490.40">
    <property type="match status" value="1"/>
</dbReference>
<name>A0AA39I4J4_9BILA</name>
<dbReference type="InterPro" id="IPR039905">
    <property type="entry name" value="CD2BP2/Lin1"/>
</dbReference>
<evidence type="ECO:0000313" key="2">
    <source>
        <dbReference type="Proteomes" id="UP001175271"/>
    </source>
</evidence>
<proteinExistence type="predicted"/>
<reference evidence="1" key="1">
    <citation type="submission" date="2023-06" db="EMBL/GenBank/DDBJ databases">
        <title>Genomic analysis of the entomopathogenic nematode Steinernema hermaphroditum.</title>
        <authorList>
            <person name="Schwarz E.M."/>
            <person name="Heppert J.K."/>
            <person name="Baniya A."/>
            <person name="Schwartz H.T."/>
            <person name="Tan C.-H."/>
            <person name="Antoshechkin I."/>
            <person name="Sternberg P.W."/>
            <person name="Goodrich-Blair H."/>
            <person name="Dillman A.R."/>
        </authorList>
    </citation>
    <scope>NUCLEOTIDE SEQUENCE</scope>
    <source>
        <strain evidence="1">PS9179</strain>
        <tissue evidence="1">Whole animal</tissue>
    </source>
</reference>